<accession>A0ABD3WBN5</accession>
<feature type="domain" description="C1q" evidence="5">
    <location>
        <begin position="71"/>
        <end position="198"/>
    </location>
</feature>
<gene>
    <name evidence="6" type="ORF">ACJMK2_039333</name>
</gene>
<dbReference type="InterPro" id="IPR001073">
    <property type="entry name" value="C1q_dom"/>
</dbReference>
<dbReference type="PANTHER" id="PTHR22923:SF116">
    <property type="entry name" value="C1Q DOMAIN-CONTAINING PROTEIN"/>
    <property type="match status" value="1"/>
</dbReference>
<evidence type="ECO:0000256" key="4">
    <source>
        <dbReference type="SAM" id="SignalP"/>
    </source>
</evidence>
<feature type="chain" id="PRO_5044827534" description="C1q domain-containing protein" evidence="4">
    <location>
        <begin position="21"/>
        <end position="198"/>
    </location>
</feature>
<dbReference type="InterPro" id="IPR008983">
    <property type="entry name" value="Tumour_necrosis_fac-like_dom"/>
</dbReference>
<keyword evidence="3 4" id="KW-0732">Signal</keyword>
<evidence type="ECO:0000256" key="3">
    <source>
        <dbReference type="ARBA" id="ARBA00022729"/>
    </source>
</evidence>
<dbReference type="PANTHER" id="PTHR22923">
    <property type="entry name" value="CEREBELLIN-RELATED"/>
    <property type="match status" value="1"/>
</dbReference>
<dbReference type="Proteomes" id="UP001634394">
    <property type="component" value="Unassembled WGS sequence"/>
</dbReference>
<dbReference type="GO" id="GO:0005576">
    <property type="term" value="C:extracellular region"/>
    <property type="evidence" value="ECO:0007669"/>
    <property type="project" value="UniProtKB-SubCell"/>
</dbReference>
<comment type="subcellular location">
    <subcellularLocation>
        <location evidence="1">Secreted</location>
    </subcellularLocation>
</comment>
<dbReference type="EMBL" id="JBJQND010000007">
    <property type="protein sequence ID" value="KAL3871326.1"/>
    <property type="molecule type" value="Genomic_DNA"/>
</dbReference>
<evidence type="ECO:0000313" key="6">
    <source>
        <dbReference type="EMBL" id="KAL3871326.1"/>
    </source>
</evidence>
<keyword evidence="7" id="KW-1185">Reference proteome</keyword>
<sequence>MDPMLCQVLLLAFGIGGAFSLVLDGNQPSALDSLMYLLTEEKQLRAQLNADLQLVKSRLDKLEQNNECSCPQNTFAAFWVGLDGSINNLGENQRIIFTRIKLNIGNGWQAAHGLFRAPLNGTYQFSLDVASSDGATELAIYLNGVMLKRADNDHNVYISIIANLTAGDEVWVNHVANYGHAIFGDDWTNFSGHLLHAV</sequence>
<dbReference type="InterPro" id="IPR050822">
    <property type="entry name" value="Cerebellin_Synaptic_Org"/>
</dbReference>
<organism evidence="6 7">
    <name type="scientific">Sinanodonta woodiana</name>
    <name type="common">Chinese pond mussel</name>
    <name type="synonym">Anodonta woodiana</name>
    <dbReference type="NCBI Taxonomy" id="1069815"/>
    <lineage>
        <taxon>Eukaryota</taxon>
        <taxon>Metazoa</taxon>
        <taxon>Spiralia</taxon>
        <taxon>Lophotrochozoa</taxon>
        <taxon>Mollusca</taxon>
        <taxon>Bivalvia</taxon>
        <taxon>Autobranchia</taxon>
        <taxon>Heteroconchia</taxon>
        <taxon>Palaeoheterodonta</taxon>
        <taxon>Unionida</taxon>
        <taxon>Unionoidea</taxon>
        <taxon>Unionidae</taxon>
        <taxon>Unioninae</taxon>
        <taxon>Sinanodonta</taxon>
    </lineage>
</organism>
<evidence type="ECO:0000313" key="7">
    <source>
        <dbReference type="Proteomes" id="UP001634394"/>
    </source>
</evidence>
<dbReference type="SUPFAM" id="SSF49842">
    <property type="entry name" value="TNF-like"/>
    <property type="match status" value="1"/>
</dbReference>
<dbReference type="AlphaFoldDB" id="A0ABD3WBN5"/>
<dbReference type="SMART" id="SM00110">
    <property type="entry name" value="C1Q"/>
    <property type="match status" value="1"/>
</dbReference>
<dbReference type="PROSITE" id="PS50871">
    <property type="entry name" value="C1Q"/>
    <property type="match status" value="1"/>
</dbReference>
<feature type="signal peptide" evidence="4">
    <location>
        <begin position="1"/>
        <end position="20"/>
    </location>
</feature>
<keyword evidence="2" id="KW-0964">Secreted</keyword>
<evidence type="ECO:0000256" key="1">
    <source>
        <dbReference type="ARBA" id="ARBA00004613"/>
    </source>
</evidence>
<evidence type="ECO:0000256" key="2">
    <source>
        <dbReference type="ARBA" id="ARBA00022525"/>
    </source>
</evidence>
<protein>
    <recommendedName>
        <fullName evidence="5">C1q domain-containing protein</fullName>
    </recommendedName>
</protein>
<comment type="caution">
    <text evidence="6">The sequence shown here is derived from an EMBL/GenBank/DDBJ whole genome shotgun (WGS) entry which is preliminary data.</text>
</comment>
<dbReference type="Pfam" id="PF00386">
    <property type="entry name" value="C1q"/>
    <property type="match status" value="1"/>
</dbReference>
<proteinExistence type="predicted"/>
<evidence type="ECO:0000259" key="5">
    <source>
        <dbReference type="PROSITE" id="PS50871"/>
    </source>
</evidence>
<reference evidence="6 7" key="1">
    <citation type="submission" date="2024-11" db="EMBL/GenBank/DDBJ databases">
        <title>Chromosome-level genome assembly of the freshwater bivalve Anodonta woodiana.</title>
        <authorList>
            <person name="Chen X."/>
        </authorList>
    </citation>
    <scope>NUCLEOTIDE SEQUENCE [LARGE SCALE GENOMIC DNA]</scope>
    <source>
        <strain evidence="6">MN2024</strain>
        <tissue evidence="6">Gills</tissue>
    </source>
</reference>
<dbReference type="Gene3D" id="2.60.120.40">
    <property type="match status" value="1"/>
</dbReference>
<name>A0ABD3WBN5_SINWO</name>